<accession>A0A8S5LJH4</accession>
<organism evidence="1">
    <name type="scientific">Siphoviridae sp. ctXPh6</name>
    <dbReference type="NCBI Taxonomy" id="2827578"/>
    <lineage>
        <taxon>Viruses</taxon>
        <taxon>Duplodnaviria</taxon>
        <taxon>Heunggongvirae</taxon>
        <taxon>Uroviricota</taxon>
        <taxon>Caudoviricetes</taxon>
    </lineage>
</organism>
<proteinExistence type="predicted"/>
<protein>
    <submittedName>
        <fullName evidence="1">Uncharacterized protein</fullName>
    </submittedName>
</protein>
<evidence type="ECO:0000313" key="1">
    <source>
        <dbReference type="EMBL" id="DAD70261.1"/>
    </source>
</evidence>
<reference evidence="1" key="1">
    <citation type="journal article" date="2021" name="Proc. Natl. Acad. Sci. U.S.A.">
        <title>A Catalog of Tens of Thousands of Viruses from Human Metagenomes Reveals Hidden Associations with Chronic Diseases.</title>
        <authorList>
            <person name="Tisza M.J."/>
            <person name="Buck C.B."/>
        </authorList>
    </citation>
    <scope>NUCLEOTIDE SEQUENCE</scope>
    <source>
        <strain evidence="1">CtXPh6</strain>
    </source>
</reference>
<name>A0A8S5LJH4_9CAUD</name>
<dbReference type="EMBL" id="BK015862">
    <property type="protein sequence ID" value="DAD70261.1"/>
    <property type="molecule type" value="Genomic_DNA"/>
</dbReference>
<sequence length="37" mass="4176">MMNPTTDIDSDNTEIINATLTKFSSDIFLTSLFPSFF</sequence>